<evidence type="ECO:0000256" key="11">
    <source>
        <dbReference type="ARBA" id="ARBA00041069"/>
    </source>
</evidence>
<organism evidence="17 18">
    <name type="scientific">Candidatus Fervidibacter sacchari</name>
    <dbReference type="NCBI Taxonomy" id="1448929"/>
    <lineage>
        <taxon>Bacteria</taxon>
        <taxon>Candidatus Fervidibacterota</taxon>
        <taxon>Candidatus Fervidibacter</taxon>
    </lineage>
</organism>
<dbReference type="GO" id="GO:0004567">
    <property type="term" value="F:beta-mannosidase activity"/>
    <property type="evidence" value="ECO:0007669"/>
    <property type="project" value="UniProtKB-EC"/>
</dbReference>
<dbReference type="RefSeq" id="WP_259095481.1">
    <property type="nucleotide sequence ID" value="NZ_CP130454.1"/>
</dbReference>
<keyword evidence="18" id="KW-1185">Reference proteome</keyword>
<dbReference type="EC" id="3.2.1.25" evidence="5"/>
<feature type="domain" description="Beta-mannosidase Ig-fold" evidence="14">
    <location>
        <begin position="771"/>
        <end position="845"/>
    </location>
</feature>
<comment type="catalytic activity">
    <reaction evidence="1">
        <text>Hydrolysis of terminal, non-reducing beta-D-mannose residues in beta-D-mannosides.</text>
        <dbReference type="EC" id="3.2.1.25"/>
    </reaction>
</comment>
<reference evidence="17 18" key="1">
    <citation type="submission" date="2022-08" db="EMBL/GenBank/DDBJ databases">
        <title>Bacterial and archaeal communities from various locations to study Microbial Dark Matter (Phase II).</title>
        <authorList>
            <person name="Stepanauskas R."/>
        </authorList>
    </citation>
    <scope>NUCLEOTIDE SEQUENCE [LARGE SCALE GENOMIC DNA]</scope>
    <source>
        <strain evidence="17 18">PD1</strain>
    </source>
</reference>
<dbReference type="Pfam" id="PF17786">
    <property type="entry name" value="Mannosidase_ig"/>
    <property type="match status" value="1"/>
</dbReference>
<feature type="domain" description="Mannosidase Ig/CBM-like" evidence="15">
    <location>
        <begin position="682"/>
        <end position="768"/>
    </location>
</feature>
<evidence type="ECO:0000259" key="13">
    <source>
        <dbReference type="Pfam" id="PF00703"/>
    </source>
</evidence>
<dbReference type="Proteomes" id="UP001204798">
    <property type="component" value="Unassembled WGS sequence"/>
</dbReference>
<keyword evidence="8" id="KW-0325">Glycoprotein</keyword>
<dbReference type="Gene3D" id="2.60.40.10">
    <property type="entry name" value="Immunoglobulins"/>
    <property type="match status" value="3"/>
</dbReference>
<keyword evidence="9 17" id="KW-0326">Glycosidase</keyword>
<feature type="domain" description="Glycoside hydrolase family 2 immunoglobulin-like beta-sandwich" evidence="13">
    <location>
        <begin position="236"/>
        <end position="334"/>
    </location>
</feature>
<dbReference type="Pfam" id="PF17753">
    <property type="entry name" value="Ig_mannosidase"/>
    <property type="match status" value="1"/>
</dbReference>
<dbReference type="Pfam" id="PF22666">
    <property type="entry name" value="Glyco_hydro_2_N2"/>
    <property type="match status" value="1"/>
</dbReference>
<evidence type="ECO:0000256" key="7">
    <source>
        <dbReference type="ARBA" id="ARBA00022801"/>
    </source>
</evidence>
<evidence type="ECO:0000259" key="14">
    <source>
        <dbReference type="Pfam" id="PF17753"/>
    </source>
</evidence>
<comment type="subcellular location">
    <subcellularLocation>
        <location evidence="2">Secreted</location>
    </subcellularLocation>
</comment>
<dbReference type="Gene3D" id="2.60.120.260">
    <property type="entry name" value="Galactose-binding domain-like"/>
    <property type="match status" value="1"/>
</dbReference>
<keyword evidence="6" id="KW-0964">Secreted</keyword>
<dbReference type="Pfam" id="PF00703">
    <property type="entry name" value="Glyco_hydro_2"/>
    <property type="match status" value="1"/>
</dbReference>
<feature type="domain" description="Beta-mannosidase-like galactose-binding" evidence="16">
    <location>
        <begin position="59"/>
        <end position="215"/>
    </location>
</feature>
<accession>A0ABT2EMQ8</accession>
<comment type="pathway">
    <text evidence="3">Glycan metabolism; N-glycan degradation.</text>
</comment>
<dbReference type="InterPro" id="IPR006102">
    <property type="entry name" value="Ig-like_GH2"/>
</dbReference>
<evidence type="ECO:0000313" key="18">
    <source>
        <dbReference type="Proteomes" id="UP001204798"/>
    </source>
</evidence>
<name>A0ABT2EMQ8_9BACT</name>
<dbReference type="InterPro" id="IPR041447">
    <property type="entry name" value="Mannosidase_ig"/>
</dbReference>
<evidence type="ECO:0000256" key="6">
    <source>
        <dbReference type="ARBA" id="ARBA00022525"/>
    </source>
</evidence>
<dbReference type="EMBL" id="JANUCP010000003">
    <property type="protein sequence ID" value="MCS3919247.1"/>
    <property type="molecule type" value="Genomic_DNA"/>
</dbReference>
<dbReference type="PANTHER" id="PTHR43730:SF1">
    <property type="entry name" value="BETA-MANNOSIDASE"/>
    <property type="match status" value="1"/>
</dbReference>
<gene>
    <name evidence="17" type="ORF">M2350_001660</name>
</gene>
<dbReference type="SUPFAM" id="SSF49785">
    <property type="entry name" value="Galactose-binding domain-like"/>
    <property type="match status" value="1"/>
</dbReference>
<evidence type="ECO:0000256" key="10">
    <source>
        <dbReference type="ARBA" id="ARBA00038429"/>
    </source>
</evidence>
<dbReference type="InterPro" id="IPR036156">
    <property type="entry name" value="Beta-gal/glucu_dom_sf"/>
</dbReference>
<keyword evidence="7 17" id="KW-0378">Hydrolase</keyword>
<evidence type="ECO:0000256" key="9">
    <source>
        <dbReference type="ARBA" id="ARBA00023295"/>
    </source>
</evidence>
<evidence type="ECO:0000256" key="12">
    <source>
        <dbReference type="ARBA" id="ARBA00041614"/>
    </source>
</evidence>
<dbReference type="PANTHER" id="PTHR43730">
    <property type="entry name" value="BETA-MANNOSIDASE"/>
    <property type="match status" value="1"/>
</dbReference>
<evidence type="ECO:0000256" key="2">
    <source>
        <dbReference type="ARBA" id="ARBA00004613"/>
    </source>
</evidence>
<dbReference type="InterPro" id="IPR041625">
    <property type="entry name" value="Beta-mannosidase_Ig"/>
</dbReference>
<dbReference type="Gene3D" id="3.20.20.80">
    <property type="entry name" value="Glycosidases"/>
    <property type="match status" value="1"/>
</dbReference>
<dbReference type="InterPro" id="IPR050887">
    <property type="entry name" value="Beta-mannosidase_GH2"/>
</dbReference>
<evidence type="ECO:0000259" key="15">
    <source>
        <dbReference type="Pfam" id="PF17786"/>
    </source>
</evidence>
<evidence type="ECO:0000256" key="5">
    <source>
        <dbReference type="ARBA" id="ARBA00012754"/>
    </source>
</evidence>
<evidence type="ECO:0000256" key="8">
    <source>
        <dbReference type="ARBA" id="ARBA00023180"/>
    </source>
</evidence>
<evidence type="ECO:0000313" key="17">
    <source>
        <dbReference type="EMBL" id="MCS3919247.1"/>
    </source>
</evidence>
<dbReference type="InterPro" id="IPR017853">
    <property type="entry name" value="GH"/>
</dbReference>
<proteinExistence type="inferred from homology"/>
<evidence type="ECO:0000256" key="3">
    <source>
        <dbReference type="ARBA" id="ARBA00004740"/>
    </source>
</evidence>
<sequence length="850" mass="98905">MSVKIHKAKVVGYEMRVEGVKLMERLSLDGVWWLTEFELGEGEKQKAFAPNFPLPPERTIPAKVPGVVHLDLMRAEKLPDPFYRLNELVVRWVEEREWWYRREFEVAKEFLDHDALELVFHSLDTAATIWLNGEKIGETDNMFIPHRFNVKGVLREGRNTVVVKFDSPTRVAEEREQRFGPLHSSFYRPRPCLRKAQYSFGWDWGPRLPTTGIWRSVELCAYNMACIRNLWAYVVTLSEELSSAQVRMEAEIDAVKEAEARVRFMLQHGEQQFVACVPATLQTGTNIVYADITVTNPHLWFPNGLGAQPLYTLRCCIEVGEETVDEKVVRIGLRKVELIQEPDDEGKTFVIRINGVPVFCKGANWVPADNFLPRATKERYRDLLQKAASANMNMLRVWGGGIYEDEAFYDACDELGIMVWQDFMFACAEYPEEEWFHEQVKIEAETIVKQLRHHPCIVLWCGNNENDWFNYMKVWGQRDKFYGETAYAKILPEVCQRLDPSRPYWQSSPFGGDDPNSMSEGDRHSWDVWFREDHTAYLRDTGRFISEFGFQAPPNLATIETFTAPEDRYPNSKVMEHHDKMADGIQRIYRYMANHFKVPSDFSEWIFVAQLLQGEALKTGITHWRRRKFKTSGALFWQLNDCWQVVSWSVLDYFGRPKMGYYFAKRAFSPLLVTIAPTSPPSVWIVNDYLTPVQGDIVVKVQDVCGKIFWERHESLAVEPNSSRQVMTVDLPEDFDPCKHLISAEFYLPSDKREPVTYDVLFLAPYKHILLPEADLVVELEGDGEAFTLCTRCDVFVKGLWFWVEGDPDVVFSDNAFDLLPNMSRQISLHLSRPLTLRELRKRLKFWLYR</sequence>
<evidence type="ECO:0000256" key="4">
    <source>
        <dbReference type="ARBA" id="ARBA00011738"/>
    </source>
</evidence>
<comment type="caution">
    <text evidence="17">The sequence shown here is derived from an EMBL/GenBank/DDBJ whole genome shotgun (WGS) entry which is preliminary data.</text>
</comment>
<evidence type="ECO:0000256" key="1">
    <source>
        <dbReference type="ARBA" id="ARBA00000829"/>
    </source>
</evidence>
<protein>
    <recommendedName>
        <fullName evidence="11">Beta-mannosidase B</fullName>
        <ecNumber evidence="5">3.2.1.25</ecNumber>
    </recommendedName>
    <alternativeName>
        <fullName evidence="12">Mannanase B</fullName>
    </alternativeName>
</protein>
<comment type="subunit">
    <text evidence="4">Homodimer.</text>
</comment>
<dbReference type="InterPro" id="IPR054593">
    <property type="entry name" value="Beta-mannosidase-like_N2"/>
</dbReference>
<dbReference type="SUPFAM" id="SSF51445">
    <property type="entry name" value="(Trans)glycosidases"/>
    <property type="match status" value="1"/>
</dbReference>
<dbReference type="InterPro" id="IPR013783">
    <property type="entry name" value="Ig-like_fold"/>
</dbReference>
<dbReference type="SUPFAM" id="SSF49303">
    <property type="entry name" value="beta-Galactosidase/glucuronidase domain"/>
    <property type="match status" value="3"/>
</dbReference>
<evidence type="ECO:0000259" key="16">
    <source>
        <dbReference type="Pfam" id="PF22666"/>
    </source>
</evidence>
<dbReference type="InterPro" id="IPR008979">
    <property type="entry name" value="Galactose-bd-like_sf"/>
</dbReference>
<comment type="similarity">
    <text evidence="10">Belongs to the glycosyl hydrolase 2 family. Beta-mannosidase B subfamily.</text>
</comment>